<proteinExistence type="predicted"/>
<evidence type="ECO:0000313" key="3">
    <source>
        <dbReference type="Proteomes" id="UP000032336"/>
    </source>
</evidence>
<organism evidence="2 3">
    <name type="scientific">Ferrimicrobium acidiphilum DSM 19497</name>
    <dbReference type="NCBI Taxonomy" id="1121877"/>
    <lineage>
        <taxon>Bacteria</taxon>
        <taxon>Bacillati</taxon>
        <taxon>Actinomycetota</taxon>
        <taxon>Acidimicrobiia</taxon>
        <taxon>Acidimicrobiales</taxon>
        <taxon>Acidimicrobiaceae</taxon>
        <taxon>Ferrimicrobium</taxon>
    </lineage>
</organism>
<dbReference type="OrthoDB" id="9960587at2"/>
<evidence type="ECO:0000256" key="1">
    <source>
        <dbReference type="SAM" id="MobiDB-lite"/>
    </source>
</evidence>
<keyword evidence="3" id="KW-1185">Reference proteome</keyword>
<name>A0A0D8FQS7_9ACTN</name>
<feature type="compositionally biased region" description="Basic residues" evidence="1">
    <location>
        <begin position="59"/>
        <end position="68"/>
    </location>
</feature>
<dbReference type="Proteomes" id="UP000032336">
    <property type="component" value="Unassembled WGS sequence"/>
</dbReference>
<sequence length="80" mass="8729">MSENAIPDDGSSDTVDDLIQREWNQFASPDLSIDSVSLPTFLAPTPSSSTDKAGSPRQSRARRFRLRRVQGGDGQLEPPV</sequence>
<dbReference type="STRING" id="1121877.FEAC_27830"/>
<accession>A0A0D8FQS7</accession>
<comment type="caution">
    <text evidence="2">The sequence shown here is derived from an EMBL/GenBank/DDBJ whole genome shotgun (WGS) entry which is preliminary data.</text>
</comment>
<gene>
    <name evidence="2" type="ORF">FEAC_27830</name>
</gene>
<dbReference type="GeneID" id="78373756"/>
<reference evidence="2 3" key="1">
    <citation type="submission" date="2015-01" db="EMBL/GenBank/DDBJ databases">
        <title>Draft genome of the acidophilic iron oxidizer Ferrimicrobium acidiphilum strain T23.</title>
        <authorList>
            <person name="Poehlein A."/>
            <person name="Eisen S."/>
            <person name="Schloemann M."/>
            <person name="Johnson B.D."/>
            <person name="Daniel R."/>
            <person name="Muehling M."/>
        </authorList>
    </citation>
    <scope>NUCLEOTIDE SEQUENCE [LARGE SCALE GENOMIC DNA]</scope>
    <source>
        <strain evidence="2 3">T23</strain>
    </source>
</reference>
<evidence type="ECO:0000313" key="2">
    <source>
        <dbReference type="EMBL" id="KJE75491.1"/>
    </source>
</evidence>
<dbReference type="EMBL" id="JXUW01000039">
    <property type="protein sequence ID" value="KJE75491.1"/>
    <property type="molecule type" value="Genomic_DNA"/>
</dbReference>
<dbReference type="RefSeq" id="WP_035391520.1">
    <property type="nucleotide sequence ID" value="NZ_JQKF01000048.1"/>
</dbReference>
<dbReference type="AlphaFoldDB" id="A0A0D8FQS7"/>
<protein>
    <submittedName>
        <fullName evidence="2">Uncharacterized protein</fullName>
    </submittedName>
</protein>
<feature type="region of interest" description="Disordered" evidence="1">
    <location>
        <begin position="40"/>
        <end position="80"/>
    </location>
</feature>